<reference evidence="2" key="2">
    <citation type="submission" date="2021-04" db="EMBL/GenBank/DDBJ databases">
        <authorList>
            <person name="Gilroy R."/>
        </authorList>
    </citation>
    <scope>NUCLEOTIDE SEQUENCE</scope>
    <source>
        <strain evidence="2">421</strain>
    </source>
</reference>
<name>A0A9D1RD03_9FIRM</name>
<keyword evidence="1" id="KW-0812">Transmembrane</keyword>
<evidence type="ECO:0000313" key="3">
    <source>
        <dbReference type="Proteomes" id="UP000824205"/>
    </source>
</evidence>
<feature type="transmembrane region" description="Helical" evidence="1">
    <location>
        <begin position="40"/>
        <end position="58"/>
    </location>
</feature>
<feature type="transmembrane region" description="Helical" evidence="1">
    <location>
        <begin position="64"/>
        <end position="81"/>
    </location>
</feature>
<evidence type="ECO:0000256" key="1">
    <source>
        <dbReference type="SAM" id="Phobius"/>
    </source>
</evidence>
<reference evidence="2" key="1">
    <citation type="journal article" date="2021" name="PeerJ">
        <title>Extensive microbial diversity within the chicken gut microbiome revealed by metagenomics and culture.</title>
        <authorList>
            <person name="Gilroy R."/>
            <person name="Ravi A."/>
            <person name="Getino M."/>
            <person name="Pursley I."/>
            <person name="Horton D.L."/>
            <person name="Alikhan N.F."/>
            <person name="Baker D."/>
            <person name="Gharbi K."/>
            <person name="Hall N."/>
            <person name="Watson M."/>
            <person name="Adriaenssens E.M."/>
            <person name="Foster-Nyarko E."/>
            <person name="Jarju S."/>
            <person name="Secka A."/>
            <person name="Antonio M."/>
            <person name="Oren A."/>
            <person name="Chaudhuri R.R."/>
            <person name="La Ragione R."/>
            <person name="Hildebrand F."/>
            <person name="Pallen M.J."/>
        </authorList>
    </citation>
    <scope>NUCLEOTIDE SEQUENCE</scope>
    <source>
        <strain evidence="2">421</strain>
    </source>
</reference>
<feature type="transmembrane region" description="Helical" evidence="1">
    <location>
        <begin position="129"/>
        <end position="147"/>
    </location>
</feature>
<dbReference type="Proteomes" id="UP000824205">
    <property type="component" value="Unassembled WGS sequence"/>
</dbReference>
<accession>A0A9D1RD03</accession>
<gene>
    <name evidence="2" type="ORF">IAA48_03775</name>
</gene>
<evidence type="ECO:0000313" key="2">
    <source>
        <dbReference type="EMBL" id="HIW85594.1"/>
    </source>
</evidence>
<protein>
    <recommendedName>
        <fullName evidence="4">Small integral membrane protein</fullName>
    </recommendedName>
</protein>
<sequence>MKLEMIEKEAFAGDYESAVLEQWKTCISEANGISEKRNNANNIFITLNTALFAVITFALDYKSILLSAIGIAICILWIYTINSYKKLNSVKYEIINEMELKLPLAPFTSEWDRLNNRYEYVRLTKIEKFIPWMFIILYSISILYPIAKGLIVHICSGIGG</sequence>
<dbReference type="AlphaFoldDB" id="A0A9D1RD03"/>
<evidence type="ECO:0008006" key="4">
    <source>
        <dbReference type="Google" id="ProtNLM"/>
    </source>
</evidence>
<keyword evidence="1" id="KW-1133">Transmembrane helix</keyword>
<dbReference type="InterPro" id="IPR056918">
    <property type="entry name" value="8xMP"/>
</dbReference>
<keyword evidence="1" id="KW-0472">Membrane</keyword>
<dbReference type="Pfam" id="PF24838">
    <property type="entry name" value="8xMP"/>
    <property type="match status" value="1"/>
</dbReference>
<organism evidence="2 3">
    <name type="scientific">Candidatus Eubacterium faecipullorum</name>
    <dbReference type="NCBI Taxonomy" id="2838571"/>
    <lineage>
        <taxon>Bacteria</taxon>
        <taxon>Bacillati</taxon>
        <taxon>Bacillota</taxon>
        <taxon>Clostridia</taxon>
        <taxon>Eubacteriales</taxon>
        <taxon>Eubacteriaceae</taxon>
        <taxon>Eubacterium</taxon>
    </lineage>
</organism>
<proteinExistence type="predicted"/>
<dbReference type="EMBL" id="DXGE01000016">
    <property type="protein sequence ID" value="HIW85594.1"/>
    <property type="molecule type" value="Genomic_DNA"/>
</dbReference>
<comment type="caution">
    <text evidence="2">The sequence shown here is derived from an EMBL/GenBank/DDBJ whole genome shotgun (WGS) entry which is preliminary data.</text>
</comment>